<name>A0ABW7MKY5_9FLAO</name>
<dbReference type="Proteomes" id="UP001610104">
    <property type="component" value="Unassembled WGS sequence"/>
</dbReference>
<dbReference type="Gene3D" id="1.10.1740.10">
    <property type="match status" value="1"/>
</dbReference>
<reference evidence="7 8" key="1">
    <citation type="submission" date="2024-02" db="EMBL/GenBank/DDBJ databases">
        <title>A Gaetbulibacter species isolated from tidal flats and genomic insights of their niches.</title>
        <authorList>
            <person name="Ye Y."/>
        </authorList>
    </citation>
    <scope>NUCLEOTIDE SEQUENCE [LARGE SCALE GENOMIC DNA]</scope>
    <source>
        <strain evidence="7 8">KEM-8</strain>
    </source>
</reference>
<feature type="domain" description="RNA polymerase sigma-70 region 2" evidence="5">
    <location>
        <begin position="16"/>
        <end position="80"/>
    </location>
</feature>
<dbReference type="Gene3D" id="1.10.10.10">
    <property type="entry name" value="Winged helix-like DNA-binding domain superfamily/Winged helix DNA-binding domain"/>
    <property type="match status" value="1"/>
</dbReference>
<dbReference type="EMBL" id="JBAWKC010000001">
    <property type="protein sequence ID" value="MFH6767482.1"/>
    <property type="molecule type" value="Genomic_DNA"/>
</dbReference>
<dbReference type="InterPro" id="IPR013325">
    <property type="entry name" value="RNA_pol_sigma_r2"/>
</dbReference>
<dbReference type="RefSeq" id="WP_395436780.1">
    <property type="nucleotide sequence ID" value="NZ_JBAWKC010000001.1"/>
</dbReference>
<dbReference type="InterPro" id="IPR007627">
    <property type="entry name" value="RNA_pol_sigma70_r2"/>
</dbReference>
<evidence type="ECO:0000313" key="7">
    <source>
        <dbReference type="EMBL" id="MFH6767482.1"/>
    </source>
</evidence>
<dbReference type="PANTHER" id="PTHR43133">
    <property type="entry name" value="RNA POLYMERASE ECF-TYPE SIGMA FACTO"/>
    <property type="match status" value="1"/>
</dbReference>
<keyword evidence="2" id="KW-0805">Transcription regulation</keyword>
<evidence type="ECO:0000259" key="5">
    <source>
        <dbReference type="Pfam" id="PF04542"/>
    </source>
</evidence>
<evidence type="ECO:0000256" key="3">
    <source>
        <dbReference type="ARBA" id="ARBA00023082"/>
    </source>
</evidence>
<dbReference type="Pfam" id="PF04542">
    <property type="entry name" value="Sigma70_r2"/>
    <property type="match status" value="1"/>
</dbReference>
<dbReference type="SUPFAM" id="SSF88946">
    <property type="entry name" value="Sigma2 domain of RNA polymerase sigma factors"/>
    <property type="match status" value="1"/>
</dbReference>
<dbReference type="PANTHER" id="PTHR43133:SF62">
    <property type="entry name" value="RNA POLYMERASE SIGMA FACTOR SIGZ"/>
    <property type="match status" value="1"/>
</dbReference>
<keyword evidence="3" id="KW-0731">Sigma factor</keyword>
<evidence type="ECO:0000313" key="8">
    <source>
        <dbReference type="Proteomes" id="UP001610104"/>
    </source>
</evidence>
<protein>
    <submittedName>
        <fullName evidence="7">Sigma-70 family RNA polymerase sigma factor</fullName>
    </submittedName>
</protein>
<gene>
    <name evidence="7" type="ORF">V8G56_01945</name>
</gene>
<dbReference type="SUPFAM" id="SSF88659">
    <property type="entry name" value="Sigma3 and sigma4 domains of RNA polymerase sigma factors"/>
    <property type="match status" value="1"/>
</dbReference>
<dbReference type="InterPro" id="IPR039425">
    <property type="entry name" value="RNA_pol_sigma-70-like"/>
</dbReference>
<comment type="caution">
    <text evidence="7">The sequence shown here is derived from an EMBL/GenBank/DDBJ whole genome shotgun (WGS) entry which is preliminary data.</text>
</comment>
<accession>A0ABW7MKY5</accession>
<evidence type="ECO:0000256" key="1">
    <source>
        <dbReference type="ARBA" id="ARBA00010641"/>
    </source>
</evidence>
<dbReference type="InterPro" id="IPR013249">
    <property type="entry name" value="RNA_pol_sigma70_r4_t2"/>
</dbReference>
<proteinExistence type="inferred from homology"/>
<keyword evidence="8" id="KW-1185">Reference proteome</keyword>
<organism evidence="7 8">
    <name type="scientific">Gaetbulibacter aquiaggeris</name>
    <dbReference type="NCBI Taxonomy" id="1735373"/>
    <lineage>
        <taxon>Bacteria</taxon>
        <taxon>Pseudomonadati</taxon>
        <taxon>Bacteroidota</taxon>
        <taxon>Flavobacteriia</taxon>
        <taxon>Flavobacteriales</taxon>
        <taxon>Flavobacteriaceae</taxon>
        <taxon>Gaetbulibacter</taxon>
    </lineage>
</organism>
<dbReference type="InterPro" id="IPR036388">
    <property type="entry name" value="WH-like_DNA-bd_sf"/>
</dbReference>
<dbReference type="CDD" id="cd06171">
    <property type="entry name" value="Sigma70_r4"/>
    <property type="match status" value="1"/>
</dbReference>
<evidence type="ECO:0000259" key="6">
    <source>
        <dbReference type="Pfam" id="PF08281"/>
    </source>
</evidence>
<dbReference type="InterPro" id="IPR013324">
    <property type="entry name" value="RNA_pol_sigma_r3/r4-like"/>
</dbReference>
<dbReference type="Pfam" id="PF08281">
    <property type="entry name" value="Sigma70_r4_2"/>
    <property type="match status" value="1"/>
</dbReference>
<evidence type="ECO:0000256" key="4">
    <source>
        <dbReference type="ARBA" id="ARBA00023163"/>
    </source>
</evidence>
<comment type="similarity">
    <text evidence="1">Belongs to the sigma-70 factor family. ECF subfamily.</text>
</comment>
<sequence>MTELKKYSDISSLWLDYKNGLKYYIFKKVKNEEIANDLSHEVLMKVYNSCCSSVNIKNVRSWMFQIAHNTTIDYLKKQNKFTDNVPEDYDNDEYDVYQEANEIVKPLMQLLPEKYAIPLQLSEIEELKQKEVAQKLNLSLTATKSRIQRARNLLKEKIIECGNLEKDEKGNLISLEIRSDCKPIQKSLRKKNQ</sequence>
<dbReference type="InterPro" id="IPR014284">
    <property type="entry name" value="RNA_pol_sigma-70_dom"/>
</dbReference>
<dbReference type="NCBIfam" id="TIGR02937">
    <property type="entry name" value="sigma70-ECF"/>
    <property type="match status" value="1"/>
</dbReference>
<keyword evidence="4" id="KW-0804">Transcription</keyword>
<evidence type="ECO:0000256" key="2">
    <source>
        <dbReference type="ARBA" id="ARBA00023015"/>
    </source>
</evidence>
<feature type="domain" description="RNA polymerase sigma factor 70 region 4 type 2" evidence="6">
    <location>
        <begin position="107"/>
        <end position="152"/>
    </location>
</feature>